<sequence>MDFIISILSSLLNMYFYAIIIYIFMSWIPNARESQLGYLLARICEPYLEQFRRLIPPVGMIDFSPIIALFVLQLAGNGLHVIGTWF</sequence>
<dbReference type="EMBL" id="CP106878">
    <property type="protein sequence ID" value="WAA10647.1"/>
    <property type="molecule type" value="Genomic_DNA"/>
</dbReference>
<gene>
    <name evidence="3" type="ORF">OE104_04830</name>
</gene>
<evidence type="ECO:0000313" key="4">
    <source>
        <dbReference type="Proteomes" id="UP001164718"/>
    </source>
</evidence>
<proteinExistence type="inferred from homology"/>
<dbReference type="AlphaFoldDB" id="A0A9E8LVU9"/>
<dbReference type="GO" id="GO:0016020">
    <property type="term" value="C:membrane"/>
    <property type="evidence" value="ECO:0007669"/>
    <property type="project" value="InterPro"/>
</dbReference>
<keyword evidence="2" id="KW-0812">Transmembrane</keyword>
<dbReference type="PANTHER" id="PTHR33219:SF14">
    <property type="entry name" value="PROTEIN COFACTOR ASSEMBLY OF COMPLEX C SUBUNIT B CCB3, CHLOROPLASTIC-RELATED"/>
    <property type="match status" value="1"/>
</dbReference>
<feature type="transmembrane region" description="Helical" evidence="2">
    <location>
        <begin position="63"/>
        <end position="82"/>
    </location>
</feature>
<dbReference type="Pfam" id="PF02325">
    <property type="entry name" value="CCB3_YggT"/>
    <property type="match status" value="1"/>
</dbReference>
<reference evidence="3" key="1">
    <citation type="submission" date="2022-09" db="EMBL/GenBank/DDBJ databases">
        <title>Complete Genomes of Fervidibacillus albus and Fervidibacillus halotolerans isolated from tidal flat sediments.</title>
        <authorList>
            <person name="Kwon K.K."/>
            <person name="Yang S.-H."/>
            <person name="Park M.J."/>
            <person name="Oh H.-M."/>
        </authorList>
    </citation>
    <scope>NUCLEOTIDE SEQUENCE</scope>
    <source>
        <strain evidence="3">MEBiC13591</strain>
    </source>
</reference>
<evidence type="ECO:0000256" key="1">
    <source>
        <dbReference type="ARBA" id="ARBA00010894"/>
    </source>
</evidence>
<evidence type="ECO:0000313" key="3">
    <source>
        <dbReference type="EMBL" id="WAA10647.1"/>
    </source>
</evidence>
<dbReference type="KEGG" id="faf:OE104_04830"/>
<evidence type="ECO:0000256" key="2">
    <source>
        <dbReference type="SAM" id="Phobius"/>
    </source>
</evidence>
<dbReference type="Proteomes" id="UP001164718">
    <property type="component" value="Chromosome"/>
</dbReference>
<feature type="transmembrane region" description="Helical" evidence="2">
    <location>
        <begin position="7"/>
        <end position="28"/>
    </location>
</feature>
<name>A0A9E8LVU9_9BACI</name>
<keyword evidence="2" id="KW-0472">Membrane</keyword>
<keyword evidence="2" id="KW-1133">Transmembrane helix</keyword>
<organism evidence="3 4">
    <name type="scientific">Fervidibacillus albus</name>
    <dbReference type="NCBI Taxonomy" id="2980026"/>
    <lineage>
        <taxon>Bacteria</taxon>
        <taxon>Bacillati</taxon>
        <taxon>Bacillota</taxon>
        <taxon>Bacilli</taxon>
        <taxon>Bacillales</taxon>
        <taxon>Bacillaceae</taxon>
        <taxon>Fervidibacillus</taxon>
    </lineage>
</organism>
<keyword evidence="4" id="KW-1185">Reference proteome</keyword>
<protein>
    <submittedName>
        <fullName evidence="3">YggT family protein</fullName>
    </submittedName>
</protein>
<accession>A0A9E8LVU9</accession>
<dbReference type="RefSeq" id="WP_275418445.1">
    <property type="nucleotide sequence ID" value="NZ_CP106878.1"/>
</dbReference>
<dbReference type="PANTHER" id="PTHR33219">
    <property type="entry name" value="YLMG HOMOLOG PROTEIN 2, CHLOROPLASTIC"/>
    <property type="match status" value="1"/>
</dbReference>
<comment type="similarity">
    <text evidence="1">Belongs to the YggT family.</text>
</comment>
<dbReference type="InterPro" id="IPR003425">
    <property type="entry name" value="CCB3/YggT"/>
</dbReference>